<gene>
    <name evidence="1" type="ORF">CPB83DRAFT_850559</name>
</gene>
<accession>A0A9P6JSA7</accession>
<evidence type="ECO:0000313" key="2">
    <source>
        <dbReference type="Proteomes" id="UP000807306"/>
    </source>
</evidence>
<name>A0A9P6JSA7_9AGAR</name>
<reference evidence="1" key="1">
    <citation type="submission" date="2020-11" db="EMBL/GenBank/DDBJ databases">
        <authorList>
            <consortium name="DOE Joint Genome Institute"/>
            <person name="Ahrendt S."/>
            <person name="Riley R."/>
            <person name="Andreopoulos W."/>
            <person name="Labutti K."/>
            <person name="Pangilinan J."/>
            <person name="Ruiz-Duenas F.J."/>
            <person name="Barrasa J.M."/>
            <person name="Sanchez-Garcia M."/>
            <person name="Camarero S."/>
            <person name="Miyauchi S."/>
            <person name="Serrano A."/>
            <person name="Linde D."/>
            <person name="Babiker R."/>
            <person name="Drula E."/>
            <person name="Ayuso-Fernandez I."/>
            <person name="Pacheco R."/>
            <person name="Padilla G."/>
            <person name="Ferreira P."/>
            <person name="Barriuso J."/>
            <person name="Kellner H."/>
            <person name="Castanera R."/>
            <person name="Alfaro M."/>
            <person name="Ramirez L."/>
            <person name="Pisabarro A.G."/>
            <person name="Kuo A."/>
            <person name="Tritt A."/>
            <person name="Lipzen A."/>
            <person name="He G."/>
            <person name="Yan M."/>
            <person name="Ng V."/>
            <person name="Cullen D."/>
            <person name="Martin F."/>
            <person name="Rosso M.-N."/>
            <person name="Henrissat B."/>
            <person name="Hibbett D."/>
            <person name="Martinez A.T."/>
            <person name="Grigoriev I.V."/>
        </authorList>
    </citation>
    <scope>NUCLEOTIDE SEQUENCE</scope>
    <source>
        <strain evidence="1">CBS 506.95</strain>
    </source>
</reference>
<protein>
    <submittedName>
        <fullName evidence="1">Uncharacterized protein</fullName>
    </submittedName>
</protein>
<keyword evidence="2" id="KW-1185">Reference proteome</keyword>
<dbReference type="EMBL" id="MU157839">
    <property type="protein sequence ID" value="KAF9530569.1"/>
    <property type="molecule type" value="Genomic_DNA"/>
</dbReference>
<evidence type="ECO:0000313" key="1">
    <source>
        <dbReference type="EMBL" id="KAF9530569.1"/>
    </source>
</evidence>
<dbReference type="AlphaFoldDB" id="A0A9P6JSA7"/>
<proteinExistence type="predicted"/>
<comment type="caution">
    <text evidence="1">The sequence shown here is derived from an EMBL/GenBank/DDBJ whole genome shotgun (WGS) entry which is preliminary data.</text>
</comment>
<dbReference type="Proteomes" id="UP000807306">
    <property type="component" value="Unassembled WGS sequence"/>
</dbReference>
<organism evidence="1 2">
    <name type="scientific">Crepidotus variabilis</name>
    <dbReference type="NCBI Taxonomy" id="179855"/>
    <lineage>
        <taxon>Eukaryota</taxon>
        <taxon>Fungi</taxon>
        <taxon>Dikarya</taxon>
        <taxon>Basidiomycota</taxon>
        <taxon>Agaricomycotina</taxon>
        <taxon>Agaricomycetes</taxon>
        <taxon>Agaricomycetidae</taxon>
        <taxon>Agaricales</taxon>
        <taxon>Agaricineae</taxon>
        <taxon>Crepidotaceae</taxon>
        <taxon>Crepidotus</taxon>
    </lineage>
</organism>
<sequence length="421" mass="47699">MIKLPYEIHCHLIEILASDPSPEAFSSLKAYGNTCSALVPPAQKHLFRVVALWRPLLGAETRDITQEIRRCYLLANILAQSPVISNYISHLTIHFIFIKITDISHGKECRQQLDFSYKSLLQLNRVTNLCIHGRGANWTSISLRHQTIVAIQHLLLLRTIKALKLCCIQKLPFSLFSLVAGVRTLTLDQVTYGHSEPLHSSLASIQTRPTILVLYHDFFSGSDVKELCESRAIDLSSIKTLKLKGGNVVINVLKPLFVHGAHNINNILFLDTFIGRQGFADLLNAHPRVRLKHLVSRVVESTVHCGIEELFQELSALTHSRNNIERISLVVTFLSMSDGYAHRDVWAQLAKLISDEIAWPTFQLFSIDLVIFQRRRNVKVDWSTFPGTHLAALQTNRLQFRYQVTTDPDCLVDTSRVNVLM</sequence>